<reference evidence="1" key="1">
    <citation type="journal article" date="2022" name="J Glob Antimicrob Resist">
        <title>Comparative analysis of IMP-4- and OXA-58-containing plasmids of three carbapenemase-producing Acinetobacter ursingii strains in the Netherlands.</title>
        <authorList>
            <person name="Hendrickx A.P.A."/>
            <person name="Schade R.P."/>
            <person name="Landman F."/>
            <person name="Bosch T."/>
            <person name="Schouls L.M."/>
            <person name="van Dijk K."/>
        </authorList>
    </citation>
    <scope>NUCLEOTIDE SEQUENCE</scope>
    <source>
        <strain evidence="1">RIVM_C010559</strain>
    </source>
</reference>
<gene>
    <name evidence="1" type="ORF">LSO60_07110</name>
</gene>
<proteinExistence type="predicted"/>
<dbReference type="Proteomes" id="UP001164064">
    <property type="component" value="Chromosome"/>
</dbReference>
<dbReference type="EMBL" id="CP089051">
    <property type="protein sequence ID" value="UYF73014.1"/>
    <property type="molecule type" value="Genomic_DNA"/>
</dbReference>
<accession>A0AA46NPX0</accession>
<evidence type="ECO:0000313" key="2">
    <source>
        <dbReference type="Proteomes" id="UP001164064"/>
    </source>
</evidence>
<protein>
    <submittedName>
        <fullName evidence="1">DUF935 domain-containing protein</fullName>
    </submittedName>
</protein>
<name>A0AA46NPX0_9GAMM</name>
<sequence length="498" mass="56164">MAKKDKSKDKDNPQQAGGYLYSQQAEIAFLNFLTKMPDLDEVLRKAGVTRHRLSVLMYDDEIYQCIEKRQDKLESAPFKLEPSEGLPAQILTSELKKWWSELSLGTQDARWYGYSVLEAVYTKPEQPSLFIEGPNITTFVGWKWIGKKPMQWFEPKNDGRLMLLQMYNNQHRDVECDQQFKHFLTQCKPSYENPYGEALFSRLYWLWFFKNGTTKFWAKFVERFGNPLLVGKSQTNTKGLKDALLSAHAASVLSVDKNDEVSLLTASSNGNGGSAAFESFDKKIERSIQKVILGQTLTSGTDNSGSRALGEVHLEVQNNKVNADIRMITSTIQAIIDALCALNGWERHIITIGDEQSLNADKADRDVKLKNAGANLSSQYFKREYGLQDGDVSELQQSLPAQHFNALPNRAFSFAADVKKLSVEQQEVEELTTEQGNIQLLSQKQIDELIQSSETPEVLAFNLMQLMPGASQTQFSTNLDRALYAADVLGYTTASEDK</sequence>
<dbReference type="RefSeq" id="WP_263513213.1">
    <property type="nucleotide sequence ID" value="NZ_CP089051.1"/>
</dbReference>
<dbReference type="InterPro" id="IPR009279">
    <property type="entry name" value="Portal_Mu"/>
</dbReference>
<dbReference type="AlphaFoldDB" id="A0AA46NPX0"/>
<evidence type="ECO:0000313" key="1">
    <source>
        <dbReference type="EMBL" id="UYF73014.1"/>
    </source>
</evidence>
<organism evidence="1 2">
    <name type="scientific">Acinetobacter ursingii</name>
    <dbReference type="NCBI Taxonomy" id="108980"/>
    <lineage>
        <taxon>Bacteria</taxon>
        <taxon>Pseudomonadati</taxon>
        <taxon>Pseudomonadota</taxon>
        <taxon>Gammaproteobacteria</taxon>
        <taxon>Moraxellales</taxon>
        <taxon>Moraxellaceae</taxon>
        <taxon>Acinetobacter</taxon>
    </lineage>
</organism>
<dbReference type="Pfam" id="PF06074">
    <property type="entry name" value="Portal_Mu"/>
    <property type="match status" value="1"/>
</dbReference>